<keyword evidence="4" id="KW-1185">Reference proteome</keyword>
<reference evidence="4" key="1">
    <citation type="submission" date="2015-01" db="EMBL/GenBank/DDBJ databases">
        <authorList>
            <person name="Aksoy S."/>
            <person name="Warren W."/>
            <person name="Wilson R.K."/>
        </authorList>
    </citation>
    <scope>NUCLEOTIDE SEQUENCE [LARGE SCALE GENOMIC DNA]</scope>
    <source>
        <strain evidence="4">IAEA</strain>
    </source>
</reference>
<dbReference type="PANTHER" id="PTHR11905">
    <property type="entry name" value="ADAM A DISINTEGRIN AND METALLOPROTEASE DOMAIN"/>
    <property type="match status" value="1"/>
</dbReference>
<accession>A0A1B0C5Y2</accession>
<dbReference type="EMBL" id="JXJN01026327">
    <property type="status" value="NOT_ANNOTATED_CDS"/>
    <property type="molecule type" value="Genomic_DNA"/>
</dbReference>
<feature type="region of interest" description="Disordered" evidence="1">
    <location>
        <begin position="77"/>
        <end position="98"/>
    </location>
</feature>
<dbReference type="EnsemblMetazoa" id="GPPI050035-RA">
    <property type="protein sequence ID" value="GPPI050035-PA"/>
    <property type="gene ID" value="GPPI050035"/>
</dbReference>
<dbReference type="GO" id="GO:0006508">
    <property type="term" value="P:proteolysis"/>
    <property type="evidence" value="ECO:0007669"/>
    <property type="project" value="InterPro"/>
</dbReference>
<dbReference type="STRING" id="67801.A0A1B0C5Y2"/>
<dbReference type="VEuPathDB" id="VectorBase:GPPI050035"/>
<dbReference type="Pfam" id="PF01421">
    <property type="entry name" value="Reprolysin"/>
    <property type="match status" value="1"/>
</dbReference>
<dbReference type="InterPro" id="IPR024079">
    <property type="entry name" value="MetalloPept_cat_dom_sf"/>
</dbReference>
<evidence type="ECO:0000259" key="2">
    <source>
        <dbReference type="Pfam" id="PF01421"/>
    </source>
</evidence>
<evidence type="ECO:0000256" key="1">
    <source>
        <dbReference type="SAM" id="MobiDB-lite"/>
    </source>
</evidence>
<dbReference type="GO" id="GO:0004222">
    <property type="term" value="F:metalloendopeptidase activity"/>
    <property type="evidence" value="ECO:0007669"/>
    <property type="project" value="InterPro"/>
</dbReference>
<reference evidence="3" key="2">
    <citation type="submission" date="2020-05" db="UniProtKB">
        <authorList>
            <consortium name="EnsemblMetazoa"/>
        </authorList>
    </citation>
    <scope>IDENTIFICATION</scope>
    <source>
        <strain evidence="3">IAEA</strain>
    </source>
</reference>
<dbReference type="AlphaFoldDB" id="A0A1B0C5Y2"/>
<dbReference type="SUPFAM" id="SSF55486">
    <property type="entry name" value="Metalloproteases ('zincins'), catalytic domain"/>
    <property type="match status" value="1"/>
</dbReference>
<feature type="compositionally biased region" description="Basic and acidic residues" evidence="1">
    <location>
        <begin position="78"/>
        <end position="89"/>
    </location>
</feature>
<protein>
    <recommendedName>
        <fullName evidence="2">Peptidase M12B domain-containing protein</fullName>
    </recommendedName>
</protein>
<dbReference type="PANTHER" id="PTHR11905:SF237">
    <property type="entry name" value="MIND-MELD, ISOFORM J"/>
    <property type="match status" value="1"/>
</dbReference>
<feature type="domain" description="Peptidase M12B" evidence="2">
    <location>
        <begin position="27"/>
        <end position="83"/>
    </location>
</feature>
<proteinExistence type="predicted"/>
<dbReference type="Proteomes" id="UP000092460">
    <property type="component" value="Unassembled WGS sequence"/>
</dbReference>
<sequence length="98" mass="10245">MVNQVDCFKLSSPSIISHFINEYINEGETFVGGEAGMAVPDTVCTPRAVGISVDINVYEPHLLGGAMAHMIGHNIGMGHDDGQSGKEKGGGTGGWVKT</sequence>
<organism evidence="3 4">
    <name type="scientific">Glossina palpalis gambiensis</name>
    <dbReference type="NCBI Taxonomy" id="67801"/>
    <lineage>
        <taxon>Eukaryota</taxon>
        <taxon>Metazoa</taxon>
        <taxon>Ecdysozoa</taxon>
        <taxon>Arthropoda</taxon>
        <taxon>Hexapoda</taxon>
        <taxon>Insecta</taxon>
        <taxon>Pterygota</taxon>
        <taxon>Neoptera</taxon>
        <taxon>Endopterygota</taxon>
        <taxon>Diptera</taxon>
        <taxon>Brachycera</taxon>
        <taxon>Muscomorpha</taxon>
        <taxon>Hippoboscoidea</taxon>
        <taxon>Glossinidae</taxon>
        <taxon>Glossina</taxon>
    </lineage>
</organism>
<dbReference type="Gene3D" id="3.40.390.10">
    <property type="entry name" value="Collagenase (Catalytic Domain)"/>
    <property type="match status" value="1"/>
</dbReference>
<evidence type="ECO:0000313" key="3">
    <source>
        <dbReference type="EnsemblMetazoa" id="GPPI050035-PA"/>
    </source>
</evidence>
<name>A0A1B0C5Y2_9MUSC</name>
<evidence type="ECO:0000313" key="4">
    <source>
        <dbReference type="Proteomes" id="UP000092460"/>
    </source>
</evidence>
<dbReference type="InterPro" id="IPR001590">
    <property type="entry name" value="Peptidase_M12B"/>
</dbReference>